<dbReference type="InterPro" id="IPR036273">
    <property type="entry name" value="CRAL/TRIO_N_dom_sf"/>
</dbReference>
<evidence type="ECO:0000313" key="2">
    <source>
        <dbReference type="Proteomes" id="UP000515204"/>
    </source>
</evidence>
<evidence type="ECO:0000259" key="1">
    <source>
        <dbReference type="PROSITE" id="PS50191"/>
    </source>
</evidence>
<dbReference type="GO" id="GO:0016020">
    <property type="term" value="C:membrane"/>
    <property type="evidence" value="ECO:0007669"/>
    <property type="project" value="TreeGrafter"/>
</dbReference>
<dbReference type="OrthoDB" id="6575879at2759"/>
<dbReference type="GO" id="GO:1902936">
    <property type="term" value="F:phosphatidylinositol bisphosphate binding"/>
    <property type="evidence" value="ECO:0007669"/>
    <property type="project" value="TreeGrafter"/>
</dbReference>
<dbReference type="SMART" id="SM00516">
    <property type="entry name" value="SEC14"/>
    <property type="match status" value="1"/>
</dbReference>
<protein>
    <submittedName>
        <fullName evidence="3">Alpha-tocopherol transfer protein-like</fullName>
    </submittedName>
</protein>
<dbReference type="CDD" id="cd00170">
    <property type="entry name" value="SEC14"/>
    <property type="match status" value="1"/>
</dbReference>
<feature type="domain" description="CRAL-TRIO" evidence="1">
    <location>
        <begin position="122"/>
        <end position="249"/>
    </location>
</feature>
<dbReference type="SUPFAM" id="SSF46938">
    <property type="entry name" value="CRAL/TRIO N-terminal domain"/>
    <property type="match status" value="1"/>
</dbReference>
<dbReference type="InterPro" id="IPR001251">
    <property type="entry name" value="CRAL-TRIO_dom"/>
</dbReference>
<dbReference type="PANTHER" id="PTHR10174:SF222">
    <property type="entry name" value="GH10083P-RELATED"/>
    <property type="match status" value="1"/>
</dbReference>
<sequence>MIEIETITIKEATEIAGGDEQLFQEMLDKIRHWLQQQPHLPQGISDKRLQITLLTSKLDLEKSKKRIDLLYTLRTLLPEVFADYDPLCDSIAQLHKCMQWVPLPKLSPEKHRIHVVRWINNDSSLFHLQDLLKYTFMMLDVRVDEDVISSECVIWDCANATFGHVLKFPPSLLKKCDLCLEAYGLRFKAIYFINAPTYIDNLLAMIKMFMKPKLHERIKIIKSGADSLYNIVPKSILPEDYGGEEPSMATLTDMWRTKVKDRRAWLLEQEKLKINESLRTECVINMDNLFGVAGTFRKLEID</sequence>
<evidence type="ECO:0000313" key="3">
    <source>
        <dbReference type="RefSeq" id="XP_014475667.1"/>
    </source>
</evidence>
<dbReference type="InterPro" id="IPR036865">
    <property type="entry name" value="CRAL-TRIO_dom_sf"/>
</dbReference>
<dbReference type="AlphaFoldDB" id="A0A6P3XBL7"/>
<dbReference type="PRINTS" id="PR00180">
    <property type="entry name" value="CRETINALDHBP"/>
</dbReference>
<dbReference type="Gene3D" id="1.20.5.1200">
    <property type="entry name" value="Alpha-tocopherol transfer"/>
    <property type="match status" value="1"/>
</dbReference>
<dbReference type="GeneID" id="106744988"/>
<reference evidence="3" key="1">
    <citation type="submission" date="2025-08" db="UniProtKB">
        <authorList>
            <consortium name="RefSeq"/>
        </authorList>
    </citation>
    <scope>IDENTIFICATION</scope>
</reference>
<dbReference type="SUPFAM" id="SSF52087">
    <property type="entry name" value="CRAL/TRIO domain"/>
    <property type="match status" value="1"/>
</dbReference>
<dbReference type="PANTHER" id="PTHR10174">
    <property type="entry name" value="ALPHA-TOCOPHEROL TRANSFER PROTEIN-RELATED"/>
    <property type="match status" value="1"/>
</dbReference>
<dbReference type="RefSeq" id="XP_014475667.1">
    <property type="nucleotide sequence ID" value="XM_014620181.1"/>
</dbReference>
<accession>A0A6P3XBL7</accession>
<proteinExistence type="predicted"/>
<organism evidence="2 3">
    <name type="scientific">Dinoponera quadriceps</name>
    <name type="common">South American ant</name>
    <dbReference type="NCBI Taxonomy" id="609295"/>
    <lineage>
        <taxon>Eukaryota</taxon>
        <taxon>Metazoa</taxon>
        <taxon>Ecdysozoa</taxon>
        <taxon>Arthropoda</taxon>
        <taxon>Hexapoda</taxon>
        <taxon>Insecta</taxon>
        <taxon>Pterygota</taxon>
        <taxon>Neoptera</taxon>
        <taxon>Endopterygota</taxon>
        <taxon>Hymenoptera</taxon>
        <taxon>Apocrita</taxon>
        <taxon>Aculeata</taxon>
        <taxon>Formicoidea</taxon>
        <taxon>Formicidae</taxon>
        <taxon>Ponerinae</taxon>
        <taxon>Ponerini</taxon>
        <taxon>Dinoponera</taxon>
    </lineage>
</organism>
<dbReference type="Gene3D" id="3.40.525.10">
    <property type="entry name" value="CRAL-TRIO lipid binding domain"/>
    <property type="match status" value="1"/>
</dbReference>
<keyword evidence="2" id="KW-1185">Reference proteome</keyword>
<dbReference type="KEGG" id="dqu:106744988"/>
<dbReference type="Proteomes" id="UP000515204">
    <property type="component" value="Unplaced"/>
</dbReference>
<dbReference type="PROSITE" id="PS50191">
    <property type="entry name" value="CRAL_TRIO"/>
    <property type="match status" value="1"/>
</dbReference>
<gene>
    <name evidence="3" type="primary">LOC106744988</name>
</gene>
<dbReference type="Pfam" id="PF00650">
    <property type="entry name" value="CRAL_TRIO"/>
    <property type="match status" value="1"/>
</dbReference>
<name>A0A6P3XBL7_DINQU</name>